<evidence type="ECO:0000313" key="13">
    <source>
        <dbReference type="Proteomes" id="UP000009168"/>
    </source>
</evidence>
<feature type="coiled-coil region" evidence="8">
    <location>
        <begin position="268"/>
        <end position="295"/>
    </location>
</feature>
<keyword evidence="6" id="KW-0342">GTP-binding</keyword>
<keyword evidence="8" id="KW-0175">Coiled coil</keyword>
<dbReference type="HOGENOM" id="CLU_016077_5_0_1"/>
<dbReference type="InterPro" id="IPR016484">
    <property type="entry name" value="GTPase_Der"/>
</dbReference>
<dbReference type="GeneID" id="7846781"/>
<gene>
    <name evidence="12" type="ORF">TTHERM_00242189</name>
</gene>
<dbReference type="Pfam" id="PF01926">
    <property type="entry name" value="MMR_HSR1"/>
    <property type="match status" value="2"/>
</dbReference>
<dbReference type="InterPro" id="IPR006073">
    <property type="entry name" value="GTP-bd"/>
</dbReference>
<dbReference type="Proteomes" id="UP000009168">
    <property type="component" value="Unassembled WGS sequence"/>
</dbReference>
<evidence type="ECO:0000259" key="11">
    <source>
        <dbReference type="Pfam" id="PF14714"/>
    </source>
</evidence>
<evidence type="ECO:0000259" key="10">
    <source>
        <dbReference type="Pfam" id="PF01926"/>
    </source>
</evidence>
<keyword evidence="5" id="KW-0547">Nucleotide-binding</keyword>
<evidence type="ECO:0000256" key="8">
    <source>
        <dbReference type="SAM" id="Coils"/>
    </source>
</evidence>
<dbReference type="FunFam" id="3.30.300.20:FF:000004">
    <property type="entry name" value="GTPase Der"/>
    <property type="match status" value="1"/>
</dbReference>
<dbReference type="InterPro" id="IPR005225">
    <property type="entry name" value="Small_GTP-bd"/>
</dbReference>
<dbReference type="OMA" id="CNLPQYV"/>
<dbReference type="KEGG" id="tet:TTHERM_00242189"/>
<keyword evidence="4" id="KW-0677">Repeat</keyword>
<dbReference type="eggNOG" id="KOG1191">
    <property type="taxonomic scope" value="Eukaryota"/>
</dbReference>
<evidence type="ECO:0000256" key="6">
    <source>
        <dbReference type="ARBA" id="ARBA00023134"/>
    </source>
</evidence>
<dbReference type="InterPro" id="IPR032859">
    <property type="entry name" value="KH_dom-like"/>
</dbReference>
<evidence type="ECO:0000256" key="5">
    <source>
        <dbReference type="ARBA" id="ARBA00022741"/>
    </source>
</evidence>
<evidence type="ECO:0000256" key="9">
    <source>
        <dbReference type="SAM" id="MobiDB-lite"/>
    </source>
</evidence>
<name>A4VCU9_TETTS</name>
<dbReference type="PANTHER" id="PTHR43834:SF6">
    <property type="entry name" value="GTPASE DER"/>
    <property type="match status" value="1"/>
</dbReference>
<feature type="domain" description="G" evidence="10">
    <location>
        <begin position="64"/>
        <end position="177"/>
    </location>
</feature>
<evidence type="ECO:0000256" key="1">
    <source>
        <dbReference type="ARBA" id="ARBA00008279"/>
    </source>
</evidence>
<dbReference type="FunCoup" id="A4VCU9">
    <property type="interactions" value="42"/>
</dbReference>
<dbReference type="GO" id="GO:0042254">
    <property type="term" value="P:ribosome biogenesis"/>
    <property type="evidence" value="ECO:0007669"/>
    <property type="project" value="UniProtKB-KW"/>
</dbReference>
<dbReference type="InParanoid" id="A4VCU9"/>
<keyword evidence="3" id="KW-0690">Ribosome biogenesis</keyword>
<dbReference type="NCBIfam" id="TIGR03594">
    <property type="entry name" value="GTPase_EngA"/>
    <property type="match status" value="1"/>
</dbReference>
<proteinExistence type="inferred from homology"/>
<dbReference type="InterPro" id="IPR027417">
    <property type="entry name" value="P-loop_NTPase"/>
</dbReference>
<feature type="region of interest" description="Disordered" evidence="9">
    <location>
        <begin position="311"/>
        <end position="332"/>
    </location>
</feature>
<dbReference type="PANTHER" id="PTHR43834">
    <property type="entry name" value="GTPASE DER"/>
    <property type="match status" value="1"/>
</dbReference>
<dbReference type="HAMAP" id="MF_00195">
    <property type="entry name" value="GTPase_Der"/>
    <property type="match status" value="1"/>
</dbReference>
<feature type="compositionally biased region" description="Basic and acidic residues" evidence="9">
    <location>
        <begin position="339"/>
        <end position="349"/>
    </location>
</feature>
<dbReference type="Gene3D" id="3.40.50.300">
    <property type="entry name" value="P-loop containing nucleotide triphosphate hydrolases"/>
    <property type="match status" value="2"/>
</dbReference>
<dbReference type="EMBL" id="GG662443">
    <property type="protein sequence ID" value="EDK31367.1"/>
    <property type="molecule type" value="Genomic_DNA"/>
</dbReference>
<dbReference type="Gene3D" id="3.30.300.20">
    <property type="match status" value="1"/>
</dbReference>
<dbReference type="SUPFAM" id="SSF52540">
    <property type="entry name" value="P-loop containing nucleoside triphosphate hydrolases"/>
    <property type="match status" value="2"/>
</dbReference>
<organism evidence="12 13">
    <name type="scientific">Tetrahymena thermophila (strain SB210)</name>
    <dbReference type="NCBI Taxonomy" id="312017"/>
    <lineage>
        <taxon>Eukaryota</taxon>
        <taxon>Sar</taxon>
        <taxon>Alveolata</taxon>
        <taxon>Ciliophora</taxon>
        <taxon>Intramacronucleata</taxon>
        <taxon>Oligohymenophorea</taxon>
        <taxon>Hymenostomatida</taxon>
        <taxon>Tetrahymenina</taxon>
        <taxon>Tetrahymenidae</taxon>
        <taxon>Tetrahymena</taxon>
    </lineage>
</organism>
<dbReference type="GO" id="GO:0005525">
    <property type="term" value="F:GTP binding"/>
    <property type="evidence" value="ECO:0007669"/>
    <property type="project" value="UniProtKB-KW"/>
</dbReference>
<feature type="domain" description="G" evidence="10">
    <location>
        <begin position="363"/>
        <end position="480"/>
    </location>
</feature>
<keyword evidence="13" id="KW-1185">Reference proteome</keyword>
<dbReference type="AlphaFoldDB" id="A4VCU9"/>
<evidence type="ECO:0000313" key="12">
    <source>
        <dbReference type="EMBL" id="EDK31367.1"/>
    </source>
</evidence>
<dbReference type="Pfam" id="PF14714">
    <property type="entry name" value="KH_dom-like"/>
    <property type="match status" value="1"/>
</dbReference>
<sequence length="670" mass="77735">MINLFRYQNKFLQQASKQTQAINKLASVCNKGNKFSSLSLSTAYKFCSFENNDNFSRKDDIYTISFVGRPNVGKSSLFNKLSEDGMNKALTDRMPGLTRDRKEQITTILGYPLRLVDTAGVEKLPKDPHRFKPTQIKQKMMDQTVQALIYSDLTLFVLDARQGITARDKELAKWLKRRLLQDKSEENVKKMNENATDLDKDIFIKKLILLANKADNETIIEDSNIMNDVYKLGLGDPLFVSAHQGDGLIDLLRIIDDEVPQDFKDNFLLKKQRRLERFQKIRSNQREEILELMRKKELPDDIDITAWEREFDKANPDPENNSDLDSDNEFDPVETLQNTKDDLLKEDKGVTSQNDKKKKPIQISIIGRSNCGKSTLVNNLLQEERVIADDLAGTTRDAIKVQWAYRGRKIDLVDTSGIDKKITKVSEVEKKIQNDTIRAVKQSHVVVCMIDALRAFQSQDLSLAQYVCDQGRALILVVNKWDLVPEEYKKKALRYMNNQLEKHLAQVRGVYLHCMSAKNNGNDKEEMMNYVLKAYEKWNIRISTGMLNDWLNRFKKVQNAPTEGGNKLKIRFVSQVKSRPPTFVVFVNDKVLFKPNYMRFMRQKMAEEFGLQGTPLRFLVRETDQKVKNPKKLSEKYIEHIRMKKIVSRYKRTLKIAKQKLSKFNFNKTK</sequence>
<reference evidence="13" key="1">
    <citation type="journal article" date="2006" name="PLoS Biol.">
        <title>Macronuclear genome sequence of the ciliate Tetrahymena thermophila, a model eukaryote.</title>
        <authorList>
            <person name="Eisen J.A."/>
            <person name="Coyne R.S."/>
            <person name="Wu M."/>
            <person name="Wu D."/>
            <person name="Thiagarajan M."/>
            <person name="Wortman J.R."/>
            <person name="Badger J.H."/>
            <person name="Ren Q."/>
            <person name="Amedeo P."/>
            <person name="Jones K.M."/>
            <person name="Tallon L.J."/>
            <person name="Delcher A.L."/>
            <person name="Salzberg S.L."/>
            <person name="Silva J.C."/>
            <person name="Haas B.J."/>
            <person name="Majoros W.H."/>
            <person name="Farzad M."/>
            <person name="Carlton J.M."/>
            <person name="Smith R.K. Jr."/>
            <person name="Garg J."/>
            <person name="Pearlman R.E."/>
            <person name="Karrer K.M."/>
            <person name="Sun L."/>
            <person name="Manning G."/>
            <person name="Elde N.C."/>
            <person name="Turkewitz A.P."/>
            <person name="Asai D.J."/>
            <person name="Wilkes D.E."/>
            <person name="Wang Y."/>
            <person name="Cai H."/>
            <person name="Collins K."/>
            <person name="Stewart B.A."/>
            <person name="Lee S.R."/>
            <person name="Wilamowska K."/>
            <person name="Weinberg Z."/>
            <person name="Ruzzo W.L."/>
            <person name="Wloga D."/>
            <person name="Gaertig J."/>
            <person name="Frankel J."/>
            <person name="Tsao C.-C."/>
            <person name="Gorovsky M.A."/>
            <person name="Keeling P.J."/>
            <person name="Waller R.F."/>
            <person name="Patron N.J."/>
            <person name="Cherry J.M."/>
            <person name="Stover N.A."/>
            <person name="Krieger C.J."/>
            <person name="del Toro C."/>
            <person name="Ryder H.F."/>
            <person name="Williamson S.C."/>
            <person name="Barbeau R.A."/>
            <person name="Hamilton E.P."/>
            <person name="Orias E."/>
        </authorList>
    </citation>
    <scope>NUCLEOTIDE SEQUENCE [LARGE SCALE GENOMIC DNA]</scope>
    <source>
        <strain evidence="13">SB210</strain>
    </source>
</reference>
<dbReference type="STRING" id="312017.A4VCU9"/>
<comment type="similarity">
    <text evidence="1">Belongs to the TRAFAC class TrmE-Era-EngA-EngB-Septin-like GTPase superfamily. EngA (Der) GTPase family.</text>
</comment>
<dbReference type="InterPro" id="IPR015946">
    <property type="entry name" value="KH_dom-like_a/b"/>
</dbReference>
<evidence type="ECO:0000256" key="3">
    <source>
        <dbReference type="ARBA" id="ARBA00022517"/>
    </source>
</evidence>
<dbReference type="NCBIfam" id="TIGR00231">
    <property type="entry name" value="small_GTP"/>
    <property type="match status" value="2"/>
</dbReference>
<accession>A4VCU9</accession>
<evidence type="ECO:0000256" key="4">
    <source>
        <dbReference type="ARBA" id="ARBA00022737"/>
    </source>
</evidence>
<evidence type="ECO:0000256" key="2">
    <source>
        <dbReference type="ARBA" id="ARBA00020953"/>
    </source>
</evidence>
<dbReference type="RefSeq" id="XP_001471040.1">
    <property type="nucleotide sequence ID" value="XM_001470990.1"/>
</dbReference>
<protein>
    <recommendedName>
        <fullName evidence="2">GTPase Der</fullName>
    </recommendedName>
    <alternativeName>
        <fullName evidence="7">GTP-binding protein EngA</fullName>
    </alternativeName>
</protein>
<feature type="compositionally biased region" description="Acidic residues" evidence="9">
    <location>
        <begin position="320"/>
        <end position="332"/>
    </location>
</feature>
<feature type="region of interest" description="Disordered" evidence="9">
    <location>
        <begin position="337"/>
        <end position="356"/>
    </location>
</feature>
<evidence type="ECO:0000256" key="7">
    <source>
        <dbReference type="ARBA" id="ARBA00032345"/>
    </source>
</evidence>
<dbReference type="OrthoDB" id="8954335at2759"/>
<feature type="domain" description="GTPase Der C-terminal KH-domain-like" evidence="11">
    <location>
        <begin position="541"/>
        <end position="621"/>
    </location>
</feature>